<feature type="region of interest" description="Disordered" evidence="1">
    <location>
        <begin position="166"/>
        <end position="206"/>
    </location>
</feature>
<feature type="region of interest" description="Disordered" evidence="1">
    <location>
        <begin position="1"/>
        <end position="20"/>
    </location>
</feature>
<protein>
    <submittedName>
        <fullName evidence="3">Uncharacterized protein</fullName>
    </submittedName>
</protein>
<reference evidence="3 4" key="1">
    <citation type="submission" date="2016-11" db="EMBL/GenBank/DDBJ databases">
        <authorList>
            <person name="Jaros S."/>
            <person name="Januszkiewicz K."/>
            <person name="Wedrychowicz H."/>
        </authorList>
    </citation>
    <scope>NUCLEOTIDE SEQUENCE [LARGE SCALE GENOMIC DNA]</scope>
    <source>
        <strain evidence="3 4">DSM 10068</strain>
    </source>
</reference>
<keyword evidence="2" id="KW-0812">Transmembrane</keyword>
<dbReference type="Proteomes" id="UP000183995">
    <property type="component" value="Unassembled WGS sequence"/>
</dbReference>
<keyword evidence="2" id="KW-0472">Membrane</keyword>
<dbReference type="AlphaFoldDB" id="A0A1M5Z0A2"/>
<evidence type="ECO:0000313" key="3">
    <source>
        <dbReference type="EMBL" id="SHI17697.1"/>
    </source>
</evidence>
<dbReference type="EMBL" id="FQXV01000012">
    <property type="protein sequence ID" value="SHI17697.1"/>
    <property type="molecule type" value="Genomic_DNA"/>
</dbReference>
<dbReference type="RefSeq" id="WP_073080712.1">
    <property type="nucleotide sequence ID" value="NZ_FQXV01000012.1"/>
</dbReference>
<gene>
    <name evidence="3" type="ORF">SAMN02745823_03038</name>
</gene>
<feature type="compositionally biased region" description="Acidic residues" evidence="1">
    <location>
        <begin position="192"/>
        <end position="206"/>
    </location>
</feature>
<sequence length="307" mass="33263">MEQSTVQTNTTQQNTAVQQPAPIDGQAAAVAAAVPMDLPVYTEDPGPQPGSGIPGEFEFHSGHRITELSENVFVFGIIISLIIGFIIWSRRADLTGFLEGIAATVAGYFLSKVLRVCLNGYAQLINNAAEQTRILKRMEQERAAQLLKEAQAEMAQAAAAAAQEQVAQESTASVETTEVFEAPDASDAPGTPEEDNGEDAPAEDNEELNKKAAIALVEESLSDTVKAKVFDAYNPGSRRRNPFAPTQEAVETDRHNRIAVFSARYGGEVKCPICNRRQSSNDNVCQLCGCRFIFVDNTKKGRKASRQ</sequence>
<accession>A0A1M5Z0A2</accession>
<keyword evidence="2" id="KW-1133">Transmembrane helix</keyword>
<proteinExistence type="predicted"/>
<evidence type="ECO:0000256" key="1">
    <source>
        <dbReference type="SAM" id="MobiDB-lite"/>
    </source>
</evidence>
<name>A0A1M5Z0A2_9FIRM</name>
<organism evidence="3 4">
    <name type="scientific">Sporobacter termitidis DSM 10068</name>
    <dbReference type="NCBI Taxonomy" id="1123282"/>
    <lineage>
        <taxon>Bacteria</taxon>
        <taxon>Bacillati</taxon>
        <taxon>Bacillota</taxon>
        <taxon>Clostridia</taxon>
        <taxon>Eubacteriales</taxon>
        <taxon>Oscillospiraceae</taxon>
        <taxon>Sporobacter</taxon>
    </lineage>
</organism>
<evidence type="ECO:0000256" key="2">
    <source>
        <dbReference type="SAM" id="Phobius"/>
    </source>
</evidence>
<feature type="transmembrane region" description="Helical" evidence="2">
    <location>
        <begin position="71"/>
        <end position="88"/>
    </location>
</feature>
<evidence type="ECO:0000313" key="4">
    <source>
        <dbReference type="Proteomes" id="UP000183995"/>
    </source>
</evidence>
<keyword evidence="4" id="KW-1185">Reference proteome</keyword>